<proteinExistence type="predicted"/>
<protein>
    <submittedName>
        <fullName evidence="1">Uncharacterized protein</fullName>
    </submittedName>
</protein>
<keyword evidence="2" id="KW-1185">Reference proteome</keyword>
<name>A0ABZ3GFJ1_ACHDE</name>
<reference evidence="1 2" key="1">
    <citation type="submission" date="2024-05" db="EMBL/GenBank/DDBJ databases">
        <title>Achromobacter denitrificans. BP1, complete genome.</title>
        <authorList>
            <person name="Zhang B."/>
        </authorList>
    </citation>
    <scope>NUCLEOTIDE SEQUENCE [LARGE SCALE GENOMIC DNA]</scope>
    <source>
        <strain evidence="1 2">BP1</strain>
    </source>
</reference>
<dbReference type="RefSeq" id="WP_343499674.1">
    <property type="nucleotide sequence ID" value="NZ_CP154792.1"/>
</dbReference>
<accession>A0ABZ3GFJ1</accession>
<gene>
    <name evidence="1" type="ORF">AAIK43_16755</name>
</gene>
<dbReference type="Proteomes" id="UP001446337">
    <property type="component" value="Chromosome"/>
</dbReference>
<sequence length="59" mass="6658">MSSYLHPEPLDGKNRPRLDLPADCIDAFEEAVGNHAIRQYLNHLGRLTIMEEVIAQRAA</sequence>
<organism evidence="1 2">
    <name type="scientific">Achromobacter denitrificans</name>
    <name type="common">Alcaligenes denitrificans</name>
    <dbReference type="NCBI Taxonomy" id="32002"/>
    <lineage>
        <taxon>Bacteria</taxon>
        <taxon>Pseudomonadati</taxon>
        <taxon>Pseudomonadota</taxon>
        <taxon>Betaproteobacteria</taxon>
        <taxon>Burkholderiales</taxon>
        <taxon>Alcaligenaceae</taxon>
        <taxon>Achromobacter</taxon>
    </lineage>
</organism>
<dbReference type="EMBL" id="CP154792">
    <property type="protein sequence ID" value="XAN19645.1"/>
    <property type="molecule type" value="Genomic_DNA"/>
</dbReference>
<evidence type="ECO:0000313" key="1">
    <source>
        <dbReference type="EMBL" id="XAN19645.1"/>
    </source>
</evidence>
<evidence type="ECO:0000313" key="2">
    <source>
        <dbReference type="Proteomes" id="UP001446337"/>
    </source>
</evidence>